<evidence type="ECO:0000313" key="1">
    <source>
        <dbReference type="EMBL" id="KAF7682577.1"/>
    </source>
</evidence>
<dbReference type="EMBL" id="SBIQ01000221">
    <property type="protein sequence ID" value="KAF7682577.1"/>
    <property type="molecule type" value="Genomic_DNA"/>
</dbReference>
<accession>A0ABQ7HWQ2</accession>
<gene>
    <name evidence="1" type="ORF">TCON_2200</name>
</gene>
<protein>
    <submittedName>
        <fullName evidence="1">Uncharacterized protein</fullName>
    </submittedName>
</protein>
<comment type="caution">
    <text evidence="1">The sequence shown here is derived from an EMBL/GenBank/DDBJ whole genome shotgun (WGS) entry which is preliminary data.</text>
</comment>
<sequence>MHRGGWKKASDFFCEKFSCKEEFKRRAHTTKRDFLESDYSQTKKKIILLNSLSPTSEFKSASIHQKLKTLFHNRIKINANITKFLITRKVPEVKVDKKLLFSLNQIAGKYMVTNLLKTMCEVARIHQTVQWCHQELHISLCFN</sequence>
<dbReference type="Proteomes" id="UP001516464">
    <property type="component" value="Unassembled WGS sequence"/>
</dbReference>
<name>A0ABQ7HWQ2_9MICR</name>
<evidence type="ECO:0000313" key="2">
    <source>
        <dbReference type="Proteomes" id="UP001516464"/>
    </source>
</evidence>
<keyword evidence="2" id="KW-1185">Reference proteome</keyword>
<proteinExistence type="predicted"/>
<organism evidence="1 2">
    <name type="scientific">Astathelohania contejeani</name>
    <dbReference type="NCBI Taxonomy" id="164912"/>
    <lineage>
        <taxon>Eukaryota</taxon>
        <taxon>Fungi</taxon>
        <taxon>Fungi incertae sedis</taxon>
        <taxon>Microsporidia</taxon>
        <taxon>Astathelohaniidae</taxon>
        <taxon>Astathelohania</taxon>
    </lineage>
</organism>
<reference evidence="1 2" key="1">
    <citation type="submission" date="2019-01" db="EMBL/GenBank/DDBJ databases">
        <title>Genomes sequencing and comparative genomics of infectious freshwater microsporidia, Cucumispora dikerogammari and Thelohania contejeani.</title>
        <authorList>
            <person name="Cormier A."/>
            <person name="Giraud I."/>
            <person name="Wattier R."/>
            <person name="Teixeira M."/>
            <person name="Grandjean F."/>
            <person name="Rigaud T."/>
            <person name="Cordaux R."/>
        </authorList>
    </citation>
    <scope>NUCLEOTIDE SEQUENCE [LARGE SCALE GENOMIC DNA]</scope>
    <source>
        <strain evidence="1">T1</strain>
        <tissue evidence="1">Spores</tissue>
    </source>
</reference>